<evidence type="ECO:0000259" key="14">
    <source>
        <dbReference type="SMART" id="SM00478"/>
    </source>
</evidence>
<evidence type="ECO:0000256" key="3">
    <source>
        <dbReference type="ARBA" id="ARBA00008343"/>
    </source>
</evidence>
<dbReference type="SUPFAM" id="SSF48150">
    <property type="entry name" value="DNA-glycosylase"/>
    <property type="match status" value="1"/>
</dbReference>
<evidence type="ECO:0000256" key="4">
    <source>
        <dbReference type="ARBA" id="ARBA00012045"/>
    </source>
</evidence>
<evidence type="ECO:0000313" key="15">
    <source>
        <dbReference type="EMBL" id="OKH32572.1"/>
    </source>
</evidence>
<feature type="domain" description="HhH-GPD" evidence="14">
    <location>
        <begin position="46"/>
        <end position="196"/>
    </location>
</feature>
<comment type="cofactor">
    <cofactor evidence="2">
        <name>[4Fe-4S] cluster</name>
        <dbReference type="ChEBI" id="CHEBI:49883"/>
    </cofactor>
</comment>
<dbReference type="PIRSF" id="PIRSF001435">
    <property type="entry name" value="Nth"/>
    <property type="match status" value="1"/>
</dbReference>
<dbReference type="Gene3D" id="1.10.1670.10">
    <property type="entry name" value="Helix-hairpin-Helix base-excision DNA repair enzymes (C-terminal)"/>
    <property type="match status" value="1"/>
</dbReference>
<gene>
    <name evidence="15" type="ORF">NIES2119_25905</name>
</gene>
<keyword evidence="9" id="KW-0378">Hydrolase</keyword>
<sequence>MIILVDQLANNEWFSDRLLVWASQNLRDFPWRRTTDPYSIFIAEFLLQKTGAATAEVIYQKFIARYPTLPSLAEAPLEDIAELLQPLGLHFRATRLQEAVRIIVEKHSGQIPEQEAELLKLPGVGLYTARSICANAFNQPAAVLDTNVARILERFFGLQGNRVKSRCKLLWKAAELVAPQTDVSRWNLTLLDFGALVCTALKPRCSDCPLQERCNYNLLGGRN</sequence>
<dbReference type="GO" id="GO:0032357">
    <property type="term" value="F:oxidized purine DNA binding"/>
    <property type="evidence" value="ECO:0007669"/>
    <property type="project" value="TreeGrafter"/>
</dbReference>
<dbReference type="GO" id="GO:0000701">
    <property type="term" value="F:purine-specific mismatch base pair DNA N-glycosylase activity"/>
    <property type="evidence" value="ECO:0007669"/>
    <property type="project" value="UniProtKB-EC"/>
</dbReference>
<dbReference type="OrthoDB" id="9802365at2"/>
<dbReference type="InterPro" id="IPR003265">
    <property type="entry name" value="HhH-GPD_domain"/>
</dbReference>
<dbReference type="Pfam" id="PF10576">
    <property type="entry name" value="EndIII_4Fe-2S"/>
    <property type="match status" value="1"/>
</dbReference>
<name>A0A1U7I872_9CYAN</name>
<dbReference type="PROSITE" id="PS00764">
    <property type="entry name" value="ENDONUCLEASE_III_1"/>
    <property type="match status" value="1"/>
</dbReference>
<accession>A0A1U7I872</accession>
<dbReference type="GO" id="GO:0006298">
    <property type="term" value="P:mismatch repair"/>
    <property type="evidence" value="ECO:0007669"/>
    <property type="project" value="TreeGrafter"/>
</dbReference>
<dbReference type="Proteomes" id="UP000185860">
    <property type="component" value="Unassembled WGS sequence"/>
</dbReference>
<dbReference type="GO" id="GO:0006284">
    <property type="term" value="P:base-excision repair"/>
    <property type="evidence" value="ECO:0007669"/>
    <property type="project" value="InterPro"/>
</dbReference>
<evidence type="ECO:0000256" key="2">
    <source>
        <dbReference type="ARBA" id="ARBA00001966"/>
    </source>
</evidence>
<dbReference type="GO" id="GO:0035485">
    <property type="term" value="F:adenine/guanine mispair binding"/>
    <property type="evidence" value="ECO:0007669"/>
    <property type="project" value="TreeGrafter"/>
</dbReference>
<dbReference type="EMBL" id="MRCE01000038">
    <property type="protein sequence ID" value="OKH32572.1"/>
    <property type="molecule type" value="Genomic_DNA"/>
</dbReference>
<dbReference type="InterPro" id="IPR000445">
    <property type="entry name" value="HhH_motif"/>
</dbReference>
<keyword evidence="11" id="KW-0411">Iron-sulfur</keyword>
<dbReference type="Pfam" id="PF00730">
    <property type="entry name" value="HhH-GPD"/>
    <property type="match status" value="1"/>
</dbReference>
<proteinExistence type="inferred from homology"/>
<comment type="caution">
    <text evidence="15">The sequence shown here is derived from an EMBL/GenBank/DDBJ whole genome shotgun (WGS) entry which is preliminary data.</text>
</comment>
<dbReference type="GO" id="GO:0046872">
    <property type="term" value="F:metal ion binding"/>
    <property type="evidence" value="ECO:0007669"/>
    <property type="project" value="UniProtKB-KW"/>
</dbReference>
<comment type="similarity">
    <text evidence="3">Belongs to the Nth/MutY family.</text>
</comment>
<evidence type="ECO:0000256" key="6">
    <source>
        <dbReference type="ARBA" id="ARBA00022485"/>
    </source>
</evidence>
<keyword evidence="10" id="KW-0408">Iron</keyword>
<organism evidence="15 16">
    <name type="scientific">[Phormidium ambiguum] IAM M-71</name>
    <dbReference type="NCBI Taxonomy" id="454136"/>
    <lineage>
        <taxon>Bacteria</taxon>
        <taxon>Bacillati</taxon>
        <taxon>Cyanobacteriota</taxon>
        <taxon>Cyanophyceae</taxon>
        <taxon>Oscillatoriophycideae</taxon>
        <taxon>Aerosakkonematales</taxon>
        <taxon>Aerosakkonemataceae</taxon>
        <taxon>Floridanema</taxon>
    </lineage>
</organism>
<dbReference type="PANTHER" id="PTHR42944:SF1">
    <property type="entry name" value="ADENINE DNA GLYCOSYLASE"/>
    <property type="match status" value="1"/>
</dbReference>
<evidence type="ECO:0000256" key="5">
    <source>
        <dbReference type="ARBA" id="ARBA00022023"/>
    </source>
</evidence>
<evidence type="ECO:0000256" key="1">
    <source>
        <dbReference type="ARBA" id="ARBA00000843"/>
    </source>
</evidence>
<protein>
    <recommendedName>
        <fullName evidence="5">Adenine DNA glycosylase</fullName>
        <ecNumber evidence="4">3.2.2.31</ecNumber>
    </recommendedName>
</protein>
<dbReference type="PANTHER" id="PTHR42944">
    <property type="entry name" value="ADENINE DNA GLYCOSYLASE"/>
    <property type="match status" value="1"/>
</dbReference>
<dbReference type="Pfam" id="PF00633">
    <property type="entry name" value="HHH"/>
    <property type="match status" value="1"/>
</dbReference>
<keyword evidence="12" id="KW-0234">DNA repair</keyword>
<evidence type="ECO:0000256" key="13">
    <source>
        <dbReference type="ARBA" id="ARBA00023295"/>
    </source>
</evidence>
<dbReference type="Gene3D" id="1.10.340.30">
    <property type="entry name" value="Hypothetical protein, domain 2"/>
    <property type="match status" value="1"/>
</dbReference>
<evidence type="ECO:0000256" key="7">
    <source>
        <dbReference type="ARBA" id="ARBA00022723"/>
    </source>
</evidence>
<dbReference type="InterPro" id="IPR003651">
    <property type="entry name" value="Endonuclease3_FeS-loop_motif"/>
</dbReference>
<evidence type="ECO:0000313" key="16">
    <source>
        <dbReference type="Proteomes" id="UP000185860"/>
    </source>
</evidence>
<keyword evidence="6" id="KW-0004">4Fe-4S</keyword>
<reference evidence="15 16" key="1">
    <citation type="submission" date="2016-11" db="EMBL/GenBank/DDBJ databases">
        <title>Draft Genome Sequences of Nine Cyanobacterial Strains from Diverse Habitats.</title>
        <authorList>
            <person name="Zhu T."/>
            <person name="Hou S."/>
            <person name="Lu X."/>
            <person name="Hess W.R."/>
        </authorList>
    </citation>
    <scope>NUCLEOTIDE SEQUENCE [LARGE SCALE GENOMIC DNA]</scope>
    <source>
        <strain evidence="15 16">IAM M-71</strain>
    </source>
</reference>
<evidence type="ECO:0000256" key="12">
    <source>
        <dbReference type="ARBA" id="ARBA00023204"/>
    </source>
</evidence>
<keyword evidence="7" id="KW-0479">Metal-binding</keyword>
<evidence type="ECO:0000256" key="8">
    <source>
        <dbReference type="ARBA" id="ARBA00022763"/>
    </source>
</evidence>
<evidence type="ECO:0000256" key="11">
    <source>
        <dbReference type="ARBA" id="ARBA00023014"/>
    </source>
</evidence>
<evidence type="ECO:0000256" key="9">
    <source>
        <dbReference type="ARBA" id="ARBA00022801"/>
    </source>
</evidence>
<dbReference type="InterPro" id="IPR023170">
    <property type="entry name" value="HhH_base_excis_C"/>
</dbReference>
<dbReference type="InterPro" id="IPR011257">
    <property type="entry name" value="DNA_glycosylase"/>
</dbReference>
<dbReference type="AlphaFoldDB" id="A0A1U7I872"/>
<keyword evidence="8" id="KW-0227">DNA damage</keyword>
<comment type="catalytic activity">
    <reaction evidence="1">
        <text>Hydrolyzes free adenine bases from 7,8-dihydro-8-oxoguanine:adenine mismatched double-stranded DNA, leaving an apurinic site.</text>
        <dbReference type="EC" id="3.2.2.31"/>
    </reaction>
</comment>
<dbReference type="EC" id="3.2.2.31" evidence="4"/>
<dbReference type="InterPro" id="IPR044298">
    <property type="entry name" value="MIG/MutY"/>
</dbReference>
<dbReference type="SMART" id="SM00478">
    <property type="entry name" value="ENDO3c"/>
    <property type="match status" value="1"/>
</dbReference>
<dbReference type="GO" id="GO:0034039">
    <property type="term" value="F:8-oxo-7,8-dihydroguanine DNA N-glycosylase activity"/>
    <property type="evidence" value="ECO:0007669"/>
    <property type="project" value="TreeGrafter"/>
</dbReference>
<dbReference type="SMART" id="SM00525">
    <property type="entry name" value="FES"/>
    <property type="match status" value="1"/>
</dbReference>
<dbReference type="GO" id="GO:0051539">
    <property type="term" value="F:4 iron, 4 sulfur cluster binding"/>
    <property type="evidence" value="ECO:0007669"/>
    <property type="project" value="UniProtKB-KW"/>
</dbReference>
<keyword evidence="13" id="KW-0326">Glycosidase</keyword>
<dbReference type="RefSeq" id="WP_073596376.1">
    <property type="nucleotide sequence ID" value="NZ_MRCE01000038.1"/>
</dbReference>
<dbReference type="CDD" id="cd00056">
    <property type="entry name" value="ENDO3c"/>
    <property type="match status" value="1"/>
</dbReference>
<dbReference type="STRING" id="454136.NIES2119_25905"/>
<dbReference type="InterPro" id="IPR004035">
    <property type="entry name" value="Endouclease-III_FeS-bd_BS"/>
</dbReference>
<evidence type="ECO:0000256" key="10">
    <source>
        <dbReference type="ARBA" id="ARBA00023004"/>
    </source>
</evidence>